<organism evidence="4 5">
    <name type="scientific">Arctia plantaginis</name>
    <name type="common">Wood tiger moth</name>
    <name type="synonym">Phalaena plantaginis</name>
    <dbReference type="NCBI Taxonomy" id="874455"/>
    <lineage>
        <taxon>Eukaryota</taxon>
        <taxon>Metazoa</taxon>
        <taxon>Ecdysozoa</taxon>
        <taxon>Arthropoda</taxon>
        <taxon>Hexapoda</taxon>
        <taxon>Insecta</taxon>
        <taxon>Pterygota</taxon>
        <taxon>Neoptera</taxon>
        <taxon>Endopterygota</taxon>
        <taxon>Lepidoptera</taxon>
        <taxon>Glossata</taxon>
        <taxon>Ditrysia</taxon>
        <taxon>Noctuoidea</taxon>
        <taxon>Erebidae</taxon>
        <taxon>Arctiinae</taxon>
        <taxon>Arctia</taxon>
    </lineage>
</organism>
<reference evidence="4 5" key="1">
    <citation type="submission" date="2020-04" db="EMBL/GenBank/DDBJ databases">
        <authorList>
            <person name="Wallbank WR R."/>
            <person name="Pardo Diaz C."/>
            <person name="Kozak K."/>
            <person name="Martin S."/>
            <person name="Jiggins C."/>
            <person name="Moest M."/>
            <person name="Warren A I."/>
            <person name="Byers J.R.P. K."/>
            <person name="Montejo-Kovacevich G."/>
            <person name="Yen C E."/>
        </authorList>
    </citation>
    <scope>NUCLEOTIDE SEQUENCE [LARGE SCALE GENOMIC DNA]</scope>
</reference>
<dbReference type="EMBL" id="CADEBC010000497">
    <property type="protein sequence ID" value="CAB3238165.1"/>
    <property type="molecule type" value="Genomic_DNA"/>
</dbReference>
<evidence type="ECO:0000256" key="3">
    <source>
        <dbReference type="SAM" id="Phobius"/>
    </source>
</evidence>
<dbReference type="OrthoDB" id="6372935at2759"/>
<keyword evidence="3" id="KW-0812">Transmembrane</keyword>
<feature type="transmembrane region" description="Helical" evidence="3">
    <location>
        <begin position="84"/>
        <end position="106"/>
    </location>
</feature>
<feature type="coiled-coil region" evidence="1">
    <location>
        <begin position="214"/>
        <end position="241"/>
    </location>
</feature>
<dbReference type="AlphaFoldDB" id="A0A8S0ZWZ3"/>
<feature type="region of interest" description="Disordered" evidence="2">
    <location>
        <begin position="48"/>
        <end position="68"/>
    </location>
</feature>
<sequence>MPTGCFTRRIRDIKNKLFQKMFQYDYEKRPPSANSCDSRATVQTDWSRRYPNVPEPTPNARRPLPPRPIACHRIPDKTTVPLKVWIIASASCFAVCAALVLATVFITKWGTGETYTTREVIKAPAPIHSNALPEPMGFDTSSGEDLENLPVLEKLSIFKNIVANREHKNLISKPQIHPIHDDILHEERNIRKKDKAVLENGEINKERVEVKDKMEFVKDKMEFVKDKMEFVKDKMEFVKDRQPVVDKDLLQENDVRNDVLDLPKFKPILSNLGRNIDMDLSLGFDAKEDYVYNDENFYDDYMQSNTMTSYLIEKVQELHDWVSTDTDLNSDHTTSGTDFSSLLKALNETMVDGNLTIVMSKLKDMYFGENYTNANNSSRKVIVTNSTDLLSFGILTLDVMLLHNIQLMAWENQETARIKMLQDPDVFAFNALFLDPSKMEAKQNELHDGSLFLKRLMPRQDPIDDVDIGKNFLENILEVGMSTARAAIHLGRAYKNTKNIISQLQNKDLAVQSPISRNIDANTHALNHLQTSFDSTSVTNANNSSDGSFYTELDCVWLLYCRNLVATTKLNAPYGTMARINGVALRMLTGELPSNRALDTMLYEVLTGWTELKCNEMFPRCSKVNAASVVMDSLLQGHRKPSATNRGR</sequence>
<proteinExistence type="predicted"/>
<dbReference type="Proteomes" id="UP000494106">
    <property type="component" value="Unassembled WGS sequence"/>
</dbReference>
<keyword evidence="3" id="KW-1133">Transmembrane helix</keyword>
<keyword evidence="5" id="KW-1185">Reference proteome</keyword>
<accession>A0A8S0ZWZ3</accession>
<evidence type="ECO:0000256" key="2">
    <source>
        <dbReference type="SAM" id="MobiDB-lite"/>
    </source>
</evidence>
<keyword evidence="1" id="KW-0175">Coiled coil</keyword>
<evidence type="ECO:0000313" key="5">
    <source>
        <dbReference type="Proteomes" id="UP000494106"/>
    </source>
</evidence>
<name>A0A8S0ZWZ3_ARCPL</name>
<evidence type="ECO:0000313" key="4">
    <source>
        <dbReference type="EMBL" id="CAB3238165.1"/>
    </source>
</evidence>
<protein>
    <submittedName>
        <fullName evidence="4">Uncharacterized protein</fullName>
    </submittedName>
</protein>
<feature type="compositionally biased region" description="Pro residues" evidence="2">
    <location>
        <begin position="53"/>
        <end position="68"/>
    </location>
</feature>
<evidence type="ECO:0000256" key="1">
    <source>
        <dbReference type="SAM" id="Coils"/>
    </source>
</evidence>
<keyword evidence="3" id="KW-0472">Membrane</keyword>
<gene>
    <name evidence="4" type="ORF">APLA_LOCUS7324</name>
</gene>
<comment type="caution">
    <text evidence="4">The sequence shown here is derived from an EMBL/GenBank/DDBJ whole genome shotgun (WGS) entry which is preliminary data.</text>
</comment>